<keyword evidence="2" id="KW-1185">Reference proteome</keyword>
<comment type="caution">
    <text evidence="1">The sequence shown here is derived from an EMBL/GenBank/DDBJ whole genome shotgun (WGS) entry which is preliminary data.</text>
</comment>
<organism evidence="1 2">
    <name type="scientific">Streptomyces sindenensis</name>
    <dbReference type="NCBI Taxonomy" id="67363"/>
    <lineage>
        <taxon>Bacteria</taxon>
        <taxon>Bacillati</taxon>
        <taxon>Actinomycetota</taxon>
        <taxon>Actinomycetes</taxon>
        <taxon>Kitasatosporales</taxon>
        <taxon>Streptomycetaceae</taxon>
        <taxon>Streptomyces</taxon>
    </lineage>
</organism>
<dbReference type="RefSeq" id="WP_382824795.1">
    <property type="nucleotide sequence ID" value="NZ_JBHXLY010000005.1"/>
</dbReference>
<protein>
    <submittedName>
        <fullName evidence="1">Uncharacterized protein</fullName>
    </submittedName>
</protein>
<evidence type="ECO:0000313" key="2">
    <source>
        <dbReference type="Proteomes" id="UP001598251"/>
    </source>
</evidence>
<proteinExistence type="predicted"/>
<dbReference type="EMBL" id="JBHXOF010000004">
    <property type="protein sequence ID" value="MFD4213487.1"/>
    <property type="molecule type" value="Genomic_DNA"/>
</dbReference>
<gene>
    <name evidence="1" type="ORF">ACFWSS_11390</name>
</gene>
<sequence length="451" mass="48902">MSTSEGNAVLVNSLSSSLRSTLNGLDTAPGLIRRVLEEASWRNFTTPRGEFIEHETFESFITAAPTAGLGKSLEEVVRVIGDDNEILALLANEIGVTVDSLKELGGAPKLNRPVELDAREFGSYARSGGWIFGLMVARSVTPGSDRNRASHSAGGGPSIEPKVSARQFALLAGTTAARVMRFYRAWERAAEAGLVPGAATLHPGQNIELPASDEWAEYFTKYEQSTDRREGIAQQAEAAGTSYTEAVKVAKNPAAMRTAILGDHKTADAARRALMDRLEDDIELQAAMARTIAKAPELRKAVTTESKKSEQIEYVRRVAVEGRVKTPAGEILEVPPALKATAQQHFTMLETGDENIPPESVTEAYEAVQHLITETIEGDPEIQLRERRARLYSRLQRAAKAFEDVDPDELASLHEPDIVTVLQKLQQAIASCLESASGGSDRPTLRAVGEM</sequence>
<evidence type="ECO:0000313" key="1">
    <source>
        <dbReference type="EMBL" id="MFD4213487.1"/>
    </source>
</evidence>
<name>A0ABW6EEF0_9ACTN</name>
<reference evidence="1 2" key="1">
    <citation type="submission" date="2024-09" db="EMBL/GenBank/DDBJ databases">
        <title>The Natural Products Discovery Center: Release of the First 8490 Sequenced Strains for Exploring Actinobacteria Biosynthetic Diversity.</title>
        <authorList>
            <person name="Kalkreuter E."/>
            <person name="Kautsar S.A."/>
            <person name="Yang D."/>
            <person name="Bader C.D."/>
            <person name="Teijaro C.N."/>
            <person name="Fluegel L."/>
            <person name="Davis C.M."/>
            <person name="Simpson J.R."/>
            <person name="Lauterbach L."/>
            <person name="Steele A.D."/>
            <person name="Gui C."/>
            <person name="Meng S."/>
            <person name="Li G."/>
            <person name="Viehrig K."/>
            <person name="Ye F."/>
            <person name="Su P."/>
            <person name="Kiefer A.F."/>
            <person name="Nichols A."/>
            <person name="Cepeda A.J."/>
            <person name="Yan W."/>
            <person name="Fan B."/>
            <person name="Jiang Y."/>
            <person name="Adhikari A."/>
            <person name="Zheng C.-J."/>
            <person name="Schuster L."/>
            <person name="Cowan T.M."/>
            <person name="Smanski M.J."/>
            <person name="Chevrette M.G."/>
            <person name="De Carvalho L.P.S."/>
            <person name="Shen B."/>
        </authorList>
    </citation>
    <scope>NUCLEOTIDE SEQUENCE [LARGE SCALE GENOMIC DNA]</scope>
    <source>
        <strain evidence="1 2">NPDC058546</strain>
    </source>
</reference>
<dbReference type="Proteomes" id="UP001598251">
    <property type="component" value="Unassembled WGS sequence"/>
</dbReference>
<accession>A0ABW6EEF0</accession>